<keyword evidence="4" id="KW-1185">Reference proteome</keyword>
<feature type="compositionally biased region" description="Gly residues" evidence="1">
    <location>
        <begin position="57"/>
        <end position="76"/>
    </location>
</feature>
<feature type="compositionally biased region" description="Low complexity" evidence="1">
    <location>
        <begin position="168"/>
        <end position="184"/>
    </location>
</feature>
<name>A0ABW1FMP0_9ACTN</name>
<sequence>MNGNTVDPARAHSGAGDHGGPDGAGDFVTSGGGDGGHAGPGWAQGARDAAPGESAPGAGGAGHHGGGAGSGPGVPGQGEEPGDGGFGDEDALRRLLQSSVGDLEPAPDALDQIRHAVPARRRRRRHAVVGAAAALLLGGTSIPAMVQVAHLDEAPGDRPANAAGNRQTGATDGAPDGGTATRGRQTSGGGTAPGGTGHHDDGHGTSEKPHHPGDGSGEVSPDPYETMDVTSPVCGRDQLGKGSGNVAPADAEGRVYGAFRVVNTSATACSVDGGGTVDVVAQGAADTARIHVVDHTSGDEATGLPDPATAPDQLVLKPGQAYEIKFAWIPSSGGCNGSGPSPSASPSSPSDAPAADDNGEGTGGGQGGDTAGGSGGGSGGGGAAPGGIVLSHTPEAGDPIAADTTLTDACAGTVYRTGVLNGK</sequence>
<feature type="compositionally biased region" description="Basic and acidic residues" evidence="1">
    <location>
        <begin position="197"/>
        <end position="213"/>
    </location>
</feature>
<dbReference type="EMBL" id="JBHSPW010000009">
    <property type="protein sequence ID" value="MFC5895154.1"/>
    <property type="molecule type" value="Genomic_DNA"/>
</dbReference>
<protein>
    <recommendedName>
        <fullName evidence="5">DUF4232 domain-containing protein</fullName>
    </recommendedName>
</protein>
<keyword evidence="2" id="KW-0812">Transmembrane</keyword>
<feature type="compositionally biased region" description="Gly residues" evidence="1">
    <location>
        <begin position="360"/>
        <end position="385"/>
    </location>
</feature>
<feature type="transmembrane region" description="Helical" evidence="2">
    <location>
        <begin position="127"/>
        <end position="146"/>
    </location>
</feature>
<accession>A0ABW1FMP0</accession>
<evidence type="ECO:0008006" key="5">
    <source>
        <dbReference type="Google" id="ProtNLM"/>
    </source>
</evidence>
<gene>
    <name evidence="3" type="ORF">ACFP3M_20350</name>
</gene>
<evidence type="ECO:0000256" key="2">
    <source>
        <dbReference type="SAM" id="Phobius"/>
    </source>
</evidence>
<reference evidence="4" key="1">
    <citation type="journal article" date="2019" name="Int. J. Syst. Evol. Microbiol.">
        <title>The Global Catalogue of Microorganisms (GCM) 10K type strain sequencing project: providing services to taxonomists for standard genome sequencing and annotation.</title>
        <authorList>
            <consortium name="The Broad Institute Genomics Platform"/>
            <consortium name="The Broad Institute Genome Sequencing Center for Infectious Disease"/>
            <person name="Wu L."/>
            <person name="Ma J."/>
        </authorList>
    </citation>
    <scope>NUCLEOTIDE SEQUENCE [LARGE SCALE GENOMIC DNA]</scope>
    <source>
        <strain evidence="4">CGMCC 1.15809</strain>
    </source>
</reference>
<feature type="region of interest" description="Disordered" evidence="1">
    <location>
        <begin position="333"/>
        <end position="401"/>
    </location>
</feature>
<evidence type="ECO:0000313" key="4">
    <source>
        <dbReference type="Proteomes" id="UP001596241"/>
    </source>
</evidence>
<feature type="compositionally biased region" description="Low complexity" evidence="1">
    <location>
        <begin position="40"/>
        <end position="56"/>
    </location>
</feature>
<feature type="region of interest" description="Disordered" evidence="1">
    <location>
        <begin position="1"/>
        <end position="89"/>
    </location>
</feature>
<feature type="compositionally biased region" description="Low complexity" evidence="1">
    <location>
        <begin position="333"/>
        <end position="356"/>
    </location>
</feature>
<dbReference type="Proteomes" id="UP001596241">
    <property type="component" value="Unassembled WGS sequence"/>
</dbReference>
<dbReference type="RefSeq" id="WP_345077805.1">
    <property type="nucleotide sequence ID" value="NZ_BAAAWG010000002.1"/>
</dbReference>
<proteinExistence type="predicted"/>
<feature type="region of interest" description="Disordered" evidence="1">
    <location>
        <begin position="154"/>
        <end position="241"/>
    </location>
</feature>
<organism evidence="3 4">
    <name type="scientific">Streptomyces ramulosus</name>
    <dbReference type="NCBI Taxonomy" id="47762"/>
    <lineage>
        <taxon>Bacteria</taxon>
        <taxon>Bacillati</taxon>
        <taxon>Actinomycetota</taxon>
        <taxon>Actinomycetes</taxon>
        <taxon>Kitasatosporales</taxon>
        <taxon>Streptomycetaceae</taxon>
        <taxon>Streptomyces</taxon>
    </lineage>
</organism>
<comment type="caution">
    <text evidence="3">The sequence shown here is derived from an EMBL/GenBank/DDBJ whole genome shotgun (WGS) entry which is preliminary data.</text>
</comment>
<keyword evidence="2" id="KW-1133">Transmembrane helix</keyword>
<keyword evidence="2" id="KW-0472">Membrane</keyword>
<evidence type="ECO:0000313" key="3">
    <source>
        <dbReference type="EMBL" id="MFC5895154.1"/>
    </source>
</evidence>
<feature type="compositionally biased region" description="Gly residues" evidence="1">
    <location>
        <begin position="30"/>
        <end position="39"/>
    </location>
</feature>
<evidence type="ECO:0000256" key="1">
    <source>
        <dbReference type="SAM" id="MobiDB-lite"/>
    </source>
</evidence>
<feature type="compositionally biased region" description="Acidic residues" evidence="1">
    <location>
        <begin position="80"/>
        <end position="89"/>
    </location>
</feature>
<feature type="compositionally biased region" description="Gly residues" evidence="1">
    <location>
        <begin position="186"/>
        <end position="196"/>
    </location>
</feature>